<evidence type="ECO:0000256" key="3">
    <source>
        <dbReference type="ARBA" id="ARBA00023136"/>
    </source>
</evidence>
<dbReference type="RefSeq" id="WP_011940761.1">
    <property type="nucleotide sequence ID" value="NC_009483.1"/>
</dbReference>
<dbReference type="GO" id="GO:0005886">
    <property type="term" value="C:plasma membrane"/>
    <property type="evidence" value="ECO:0007669"/>
    <property type="project" value="TreeGrafter"/>
</dbReference>
<protein>
    <submittedName>
        <fullName evidence="5">Peptidoglycan synthetase FtsI</fullName>
        <ecNumber evidence="5">2.4.1.129</ecNumber>
    </submittedName>
</protein>
<dbReference type="OrthoDB" id="9789078at2"/>
<dbReference type="GO" id="GO:0016757">
    <property type="term" value="F:glycosyltransferase activity"/>
    <property type="evidence" value="ECO:0007669"/>
    <property type="project" value="UniProtKB-KW"/>
</dbReference>
<dbReference type="GO" id="GO:0071555">
    <property type="term" value="P:cell wall organization"/>
    <property type="evidence" value="ECO:0007669"/>
    <property type="project" value="TreeGrafter"/>
</dbReference>
<reference evidence="5 6" key="1">
    <citation type="submission" date="2007-05" db="EMBL/GenBank/DDBJ databases">
        <title>Complete sequence of Geobacter uraniireducens Rf4.</title>
        <authorList>
            <consortium name="US DOE Joint Genome Institute"/>
            <person name="Copeland A."/>
            <person name="Lucas S."/>
            <person name="Lapidus A."/>
            <person name="Barry K."/>
            <person name="Detter J.C."/>
            <person name="Glavina del Rio T."/>
            <person name="Hammon N."/>
            <person name="Israni S."/>
            <person name="Dalin E."/>
            <person name="Tice H."/>
            <person name="Pitluck S."/>
            <person name="Chertkov O."/>
            <person name="Brettin T."/>
            <person name="Bruce D."/>
            <person name="Han C."/>
            <person name="Schmutz J."/>
            <person name="Larimer F."/>
            <person name="Land M."/>
            <person name="Hauser L."/>
            <person name="Kyrpides N."/>
            <person name="Mikhailova N."/>
            <person name="Shelobolina E."/>
            <person name="Aklujkar M."/>
            <person name="Lovley D."/>
            <person name="Richardson P."/>
        </authorList>
    </citation>
    <scope>NUCLEOTIDE SEQUENCE [LARGE SCALE GENOMIC DNA]</scope>
    <source>
        <strain evidence="5 6">Rf4</strain>
    </source>
</reference>
<dbReference type="InterPro" id="IPR005311">
    <property type="entry name" value="PBP_dimer"/>
</dbReference>
<evidence type="ECO:0000313" key="6">
    <source>
        <dbReference type="Proteomes" id="UP000006695"/>
    </source>
</evidence>
<keyword evidence="3" id="KW-0472">Membrane</keyword>
<dbReference type="GO" id="GO:0004180">
    <property type="term" value="F:carboxypeptidase activity"/>
    <property type="evidence" value="ECO:0007669"/>
    <property type="project" value="UniProtKB-KW"/>
</dbReference>
<dbReference type="InterPro" id="IPR050515">
    <property type="entry name" value="Beta-lactam/transpept"/>
</dbReference>
<dbReference type="Pfam" id="PF00905">
    <property type="entry name" value="Transpeptidase"/>
    <property type="match status" value="1"/>
</dbReference>
<dbReference type="HOGENOM" id="CLU_009289_6_2_7"/>
<feature type="domain" description="PASTA" evidence="4">
    <location>
        <begin position="596"/>
        <end position="655"/>
    </location>
</feature>
<dbReference type="Gene3D" id="1.10.150.770">
    <property type="match status" value="1"/>
</dbReference>
<dbReference type="SUPFAM" id="SSF56519">
    <property type="entry name" value="Penicillin binding protein dimerisation domain"/>
    <property type="match status" value="1"/>
</dbReference>
<gene>
    <name evidence="5" type="ordered locus">Gura_3980</name>
</gene>
<keyword evidence="5" id="KW-0328">Glycosyltransferase</keyword>
<dbReference type="InterPro" id="IPR036138">
    <property type="entry name" value="PBP_dimer_sf"/>
</dbReference>
<dbReference type="SUPFAM" id="SSF54184">
    <property type="entry name" value="Penicillin-binding protein 2x (pbp-2x), c-terminal domain"/>
    <property type="match status" value="1"/>
</dbReference>
<dbReference type="Pfam" id="PF03793">
    <property type="entry name" value="PASTA"/>
    <property type="match status" value="1"/>
</dbReference>
<keyword evidence="2" id="KW-0121">Carboxypeptidase</keyword>
<dbReference type="Gene3D" id="3.30.450.330">
    <property type="match status" value="1"/>
</dbReference>
<evidence type="ECO:0000259" key="4">
    <source>
        <dbReference type="PROSITE" id="PS51178"/>
    </source>
</evidence>
<dbReference type="Gene3D" id="3.40.710.10">
    <property type="entry name" value="DD-peptidase/beta-lactamase superfamily"/>
    <property type="match status" value="1"/>
</dbReference>
<dbReference type="STRING" id="351605.Gura_3980"/>
<keyword evidence="5" id="KW-0808">Transferase</keyword>
<dbReference type="EMBL" id="CP000698">
    <property type="protein sequence ID" value="ABQ28124.1"/>
    <property type="molecule type" value="Genomic_DNA"/>
</dbReference>
<dbReference type="Pfam" id="PF03717">
    <property type="entry name" value="PBP_dimer"/>
    <property type="match status" value="1"/>
</dbReference>
<dbReference type="Gene3D" id="3.90.1310.10">
    <property type="entry name" value="Penicillin-binding protein 2a (Domain 2)"/>
    <property type="match status" value="1"/>
</dbReference>
<accession>A5G8K6</accession>
<keyword evidence="6" id="KW-1185">Reference proteome</keyword>
<dbReference type="SUPFAM" id="SSF56601">
    <property type="entry name" value="beta-lactamase/transpeptidase-like"/>
    <property type="match status" value="1"/>
</dbReference>
<sequence>MMDSREKWTRVRIRLMWVLFVTIFVLVASRAFYLQVVKKDSLVKLAEKQHQRIVPLTPARGVIFDSNNAPLAVSIEMDSCYAEPRNMESLPEAAAKLAPLLALPKEQVEKKLNGNKNFVWLQRRMAPDLVARIKSLDLDGIGFVKEGKRFYPNSEVASHVVGFTGLDPEGLEGIELKYDSTILGSTGYLVTERDALGRDIDLKGAVVKSADKGHNVTLTLDKNIQYIAEKELTKAVETNGAKAGIALVMEPETGRVLAMANYPNFNPNTYFKYSPQALRNRSISDSFEPGSTFKIFLVAAALEEKVIRPTDGFNCENGSYSIGGRTIHDTHRYGGLSVAQILKYSSNIGAAKIGTRLGQERLYAALTNFGFGERSGIDLPGESGGNLRNKNQWFGVDLATISFGQGVSATALQIATAVSAVANGGLLMKPYLVEKISDDSGNALQVFAPVVKRRILSPETAKTVARMLEGVVVEGGTGVNAAVDGYRSAGKTGTAQKVDPLTRGYSVNKRTASFVGFVPLEKPRLTILVVIDEPKTSSYGGVVAAPAFSAIAQQALCYLKVPPDKGMKKRPEQLEAKATPSVETADAVADGGIVDGTGGTVMPNFQGLSMRQVLKIMEKRGINVKLLGSGRAVEQNPMAGSRIGANDQVWVKFVPAA</sequence>
<dbReference type="PANTHER" id="PTHR30627">
    <property type="entry name" value="PEPTIDOGLYCAN D,D-TRANSPEPTIDASE"/>
    <property type="match status" value="1"/>
</dbReference>
<dbReference type="Proteomes" id="UP000006695">
    <property type="component" value="Chromosome"/>
</dbReference>
<evidence type="ECO:0000256" key="2">
    <source>
        <dbReference type="ARBA" id="ARBA00022645"/>
    </source>
</evidence>
<organism evidence="5 6">
    <name type="scientific">Geotalea uraniireducens (strain Rf4)</name>
    <name type="common">Geobacter uraniireducens</name>
    <dbReference type="NCBI Taxonomy" id="351605"/>
    <lineage>
        <taxon>Bacteria</taxon>
        <taxon>Pseudomonadati</taxon>
        <taxon>Thermodesulfobacteriota</taxon>
        <taxon>Desulfuromonadia</taxon>
        <taxon>Geobacterales</taxon>
        <taxon>Geobacteraceae</taxon>
        <taxon>Geotalea</taxon>
    </lineage>
</organism>
<proteinExistence type="predicted"/>
<name>A5G8K6_GEOUR</name>
<dbReference type="EC" id="2.4.1.129" evidence="5"/>
<keyword evidence="2" id="KW-0645">Protease</keyword>
<evidence type="ECO:0000256" key="1">
    <source>
        <dbReference type="ARBA" id="ARBA00004370"/>
    </source>
</evidence>
<dbReference type="InterPro" id="IPR005543">
    <property type="entry name" value="PASTA_dom"/>
</dbReference>
<dbReference type="AlphaFoldDB" id="A5G8K6"/>
<dbReference type="PROSITE" id="PS51178">
    <property type="entry name" value="PASTA"/>
    <property type="match status" value="1"/>
</dbReference>
<evidence type="ECO:0000313" key="5">
    <source>
        <dbReference type="EMBL" id="ABQ28124.1"/>
    </source>
</evidence>
<comment type="subcellular location">
    <subcellularLocation>
        <location evidence="1">Membrane</location>
    </subcellularLocation>
</comment>
<dbReference type="GO" id="GO:0008658">
    <property type="term" value="F:penicillin binding"/>
    <property type="evidence" value="ECO:0007669"/>
    <property type="project" value="InterPro"/>
</dbReference>
<dbReference type="InterPro" id="IPR001460">
    <property type="entry name" value="PCN-bd_Tpept"/>
</dbReference>
<dbReference type="KEGG" id="gur:Gura_3980"/>
<dbReference type="CDD" id="cd06575">
    <property type="entry name" value="PASTA_Pbp2x-like_2"/>
    <property type="match status" value="1"/>
</dbReference>
<dbReference type="InterPro" id="IPR012338">
    <property type="entry name" value="Beta-lactam/transpept-like"/>
</dbReference>
<keyword evidence="2" id="KW-0378">Hydrolase</keyword>
<dbReference type="PANTHER" id="PTHR30627:SF1">
    <property type="entry name" value="PEPTIDOGLYCAN D,D-TRANSPEPTIDASE FTSI"/>
    <property type="match status" value="1"/>
</dbReference>